<dbReference type="InterPro" id="IPR050491">
    <property type="entry name" value="AmpC-like"/>
</dbReference>
<dbReference type="InterPro" id="IPR001466">
    <property type="entry name" value="Beta-lactam-related"/>
</dbReference>
<feature type="chain" id="PRO_5019136756" evidence="1">
    <location>
        <begin position="32"/>
        <end position="372"/>
    </location>
</feature>
<dbReference type="GO" id="GO:0009002">
    <property type="term" value="F:serine-type D-Ala-D-Ala carboxypeptidase activity"/>
    <property type="evidence" value="ECO:0007669"/>
    <property type="project" value="UniProtKB-EC"/>
</dbReference>
<dbReference type="Gene3D" id="3.40.710.10">
    <property type="entry name" value="DD-peptidase/beta-lactamase superfamily"/>
    <property type="match status" value="1"/>
</dbReference>
<accession>A0A448IYW8</accession>
<name>A0A448IYW8_MYCAU</name>
<dbReference type="InterPro" id="IPR012338">
    <property type="entry name" value="Beta-lactam/transpept-like"/>
</dbReference>
<dbReference type="SUPFAM" id="SSF56601">
    <property type="entry name" value="beta-lactamase/transpeptidase-like"/>
    <property type="match status" value="1"/>
</dbReference>
<proteinExistence type="predicted"/>
<evidence type="ECO:0000256" key="1">
    <source>
        <dbReference type="SAM" id="SignalP"/>
    </source>
</evidence>
<dbReference type="Pfam" id="PF00144">
    <property type="entry name" value="Beta-lactamase"/>
    <property type="match status" value="1"/>
</dbReference>
<feature type="signal peptide" evidence="1">
    <location>
        <begin position="1"/>
        <end position="31"/>
    </location>
</feature>
<feature type="domain" description="Beta-lactamase-related" evidence="2">
    <location>
        <begin position="36"/>
        <end position="362"/>
    </location>
</feature>
<organism evidence="3 4">
    <name type="scientific">Mycolicibacterium aurum</name>
    <name type="common">Mycobacterium aurum</name>
    <dbReference type="NCBI Taxonomy" id="1791"/>
    <lineage>
        <taxon>Bacteria</taxon>
        <taxon>Bacillati</taxon>
        <taxon>Actinomycetota</taxon>
        <taxon>Actinomycetes</taxon>
        <taxon>Mycobacteriales</taxon>
        <taxon>Mycobacteriaceae</taxon>
        <taxon>Mycolicibacterium</taxon>
    </lineage>
</organism>
<dbReference type="PANTHER" id="PTHR46825:SF7">
    <property type="entry name" value="D-ALANYL-D-ALANINE CARBOXYPEPTIDASE"/>
    <property type="match status" value="1"/>
</dbReference>
<keyword evidence="1" id="KW-0732">Signal</keyword>
<keyword evidence="3" id="KW-0645">Protease</keyword>
<dbReference type="AlphaFoldDB" id="A0A448IYW8"/>
<keyword evidence="3" id="KW-0378">Hydrolase</keyword>
<protein>
    <submittedName>
        <fullName evidence="3">Serine-type D-Ala-D-Ala carboxypeptidase</fullName>
        <ecNumber evidence="3">3.4.16.4</ecNumber>
    </submittedName>
</protein>
<dbReference type="EMBL" id="LR134356">
    <property type="protein sequence ID" value="VEG57628.1"/>
    <property type="molecule type" value="Genomic_DNA"/>
</dbReference>
<keyword evidence="4" id="KW-1185">Reference proteome</keyword>
<dbReference type="Proteomes" id="UP000279306">
    <property type="component" value="Chromosome"/>
</dbReference>
<keyword evidence="3" id="KW-0121">Carboxypeptidase</keyword>
<dbReference type="KEGG" id="mauu:NCTC10437_04641"/>
<dbReference type="RefSeq" id="WP_232786809.1">
    <property type="nucleotide sequence ID" value="NZ_CVQQ01000008.1"/>
</dbReference>
<gene>
    <name evidence="3" type="ORF">NCTC10437_04641</name>
</gene>
<dbReference type="STRING" id="1791.GCA_001049355_02873"/>
<evidence type="ECO:0000259" key="2">
    <source>
        <dbReference type="Pfam" id="PF00144"/>
    </source>
</evidence>
<dbReference type="PANTHER" id="PTHR46825">
    <property type="entry name" value="D-ALANYL-D-ALANINE-CARBOXYPEPTIDASE/ENDOPEPTIDASE AMPH"/>
    <property type="match status" value="1"/>
</dbReference>
<evidence type="ECO:0000313" key="4">
    <source>
        <dbReference type="Proteomes" id="UP000279306"/>
    </source>
</evidence>
<reference evidence="3 4" key="1">
    <citation type="submission" date="2018-12" db="EMBL/GenBank/DDBJ databases">
        <authorList>
            <consortium name="Pathogen Informatics"/>
        </authorList>
    </citation>
    <scope>NUCLEOTIDE SEQUENCE [LARGE SCALE GENOMIC DNA]</scope>
    <source>
        <strain evidence="3 4">NCTC10437</strain>
    </source>
</reference>
<dbReference type="EC" id="3.4.16.4" evidence="3"/>
<sequence>MSGERAPVPVRLAATAVALLTVGLCAPPASAQPSPVDDVVARAVTDHDLAGAIAVIRDAHGVTTSTAGYADVVSETPFAPQTYVRIASITKTFVAAAILQLVTERRVDLDAPVETYLPGVIRGDGIDGAAITVRQLLRHQSGLPEYFDDDTPPPSSPVAPRELLSWALAKPVTHPPTSVPVYTNTNYVVAGLILEAVTGRSAADEVTRRIIEPLRLTHTYFPAPGDTWLRTPMAHGYEVVDGRREDVTAEEPSGSYMAGSLISTGEDLTAFIGALLDGRVVAPRELQEMTDTVDWPLHGPAFGYGLGLASIDLGCGVTVWGHGGDLAGYHSIVAAAPGKPAVAVTFTQVTPGATALATDPRMAVLTAALCPP</sequence>
<evidence type="ECO:0000313" key="3">
    <source>
        <dbReference type="EMBL" id="VEG57628.1"/>
    </source>
</evidence>